<proteinExistence type="predicted"/>
<evidence type="ECO:0000313" key="2">
    <source>
        <dbReference type="Proteomes" id="UP000001631"/>
    </source>
</evidence>
<dbReference type="RefSeq" id="XP_045288041.1">
    <property type="nucleotide sequence ID" value="XM_045431488.1"/>
</dbReference>
<organism evidence="1 2">
    <name type="scientific">Ajellomyces capsulatus (strain G186AR / H82 / ATCC MYA-2454 / RMSCC 2432)</name>
    <name type="common">Darling's disease fungus</name>
    <name type="synonym">Histoplasma capsulatum</name>
    <dbReference type="NCBI Taxonomy" id="447093"/>
    <lineage>
        <taxon>Eukaryota</taxon>
        <taxon>Fungi</taxon>
        <taxon>Dikarya</taxon>
        <taxon>Ascomycota</taxon>
        <taxon>Pezizomycotina</taxon>
        <taxon>Eurotiomycetes</taxon>
        <taxon>Eurotiomycetidae</taxon>
        <taxon>Onygenales</taxon>
        <taxon>Ajellomycetaceae</taxon>
        <taxon>Histoplasma</taxon>
    </lineage>
</organism>
<sequence>MLAALDRYEDDVGSNALCDPYGLYSLFLHLFAVNFLTWKELEYNSRSIRAIRLERRGKKYRLLEKGTRPGCNSVQRTVPLRSSSETKLEDTMLAGRSASLSGLLQNRGSAVRNRNDDERPRSRQGCCCDLQLGGYLAYLYRIEYCSCLCCYYTTGNQSVMTPPSVPISSTRMMCHLRVISWTFGERLFVWRPLHRQANKSLPDVRVFRYPFSKPDLLLLLTTHPLEGKTAVYSTASHEIARGSPGLIFKTENVRISCLELWAMFSELVIKLTHKSDGDVAYGGTPAKHNSIFY</sequence>
<dbReference type="EMBL" id="GG663367">
    <property type="protein sequence ID" value="EEH07560.1"/>
    <property type="molecule type" value="Genomic_DNA"/>
</dbReference>
<reference evidence="1" key="1">
    <citation type="submission" date="2009-02" db="EMBL/GenBank/DDBJ databases">
        <title>The Genome Sequence of Ajellomyces capsulatus strain G186AR.</title>
        <authorList>
            <consortium name="The Broad Institute Genome Sequencing Platform"/>
            <person name="Champion M."/>
            <person name="Cuomo C."/>
            <person name="Ma L.-J."/>
            <person name="Henn M.R."/>
            <person name="Sil A."/>
            <person name="Goldman B."/>
            <person name="Young S.K."/>
            <person name="Kodira C.D."/>
            <person name="Zeng Q."/>
            <person name="Koehrsen M."/>
            <person name="Alvarado L."/>
            <person name="Berlin A."/>
            <person name="Borenstein D."/>
            <person name="Chen Z."/>
            <person name="Engels R."/>
            <person name="Freedman E."/>
            <person name="Gellesch M."/>
            <person name="Goldberg J."/>
            <person name="Griggs A."/>
            <person name="Gujja S."/>
            <person name="Heiman D."/>
            <person name="Hepburn T."/>
            <person name="Howarth C."/>
            <person name="Jen D."/>
            <person name="Larson L."/>
            <person name="Lewis B."/>
            <person name="Mehta T."/>
            <person name="Park D."/>
            <person name="Pearson M."/>
            <person name="Roberts A."/>
            <person name="Saif S."/>
            <person name="Shea T."/>
            <person name="Shenoy N."/>
            <person name="Sisk P."/>
            <person name="Stolte C."/>
            <person name="Sykes S."/>
            <person name="Walk T."/>
            <person name="White J."/>
            <person name="Yandava C."/>
            <person name="Klein B."/>
            <person name="McEwen J.G."/>
            <person name="Puccia R."/>
            <person name="Goldman G.H."/>
            <person name="Felipe M.S."/>
            <person name="Nino-Vega G."/>
            <person name="San-Blas G."/>
            <person name="Taylor J."/>
            <person name="Mendoza L."/>
            <person name="Galagan J."/>
            <person name="Nusbaum C."/>
            <person name="Birren B."/>
        </authorList>
    </citation>
    <scope>NUCLEOTIDE SEQUENCE</scope>
    <source>
        <strain evidence="1">G186AR</strain>
    </source>
</reference>
<dbReference type="AlphaFoldDB" id="C0NLQ9"/>
<dbReference type="InParanoid" id="C0NLQ9"/>
<dbReference type="HOGENOM" id="CLU_949848_0_0_1"/>
<dbReference type="Proteomes" id="UP000001631">
    <property type="component" value="Unassembled WGS sequence"/>
</dbReference>
<accession>C0NLQ9</accession>
<gene>
    <name evidence="1" type="ORF">HCBG_04439</name>
</gene>
<protein>
    <submittedName>
        <fullName evidence="1">Uncharacterized protein</fullName>
    </submittedName>
</protein>
<keyword evidence="2" id="KW-1185">Reference proteome</keyword>
<dbReference type="GeneID" id="69037455"/>
<evidence type="ECO:0000313" key="1">
    <source>
        <dbReference type="EMBL" id="EEH07560.1"/>
    </source>
</evidence>
<name>C0NLQ9_AJECG</name>